<evidence type="ECO:0000313" key="2">
    <source>
        <dbReference type="Proteomes" id="UP000478052"/>
    </source>
</evidence>
<accession>A0A6G0W0P4</accession>
<evidence type="ECO:0000313" key="1">
    <source>
        <dbReference type="EMBL" id="KAF0717444.1"/>
    </source>
</evidence>
<dbReference type="AlphaFoldDB" id="A0A6G0W0P4"/>
<keyword evidence="2" id="KW-1185">Reference proteome</keyword>
<name>A0A6G0W0P4_APHCR</name>
<reference evidence="1 2" key="1">
    <citation type="submission" date="2019-08" db="EMBL/GenBank/DDBJ databases">
        <title>Whole genome of Aphis craccivora.</title>
        <authorList>
            <person name="Voronova N.V."/>
            <person name="Shulinski R.S."/>
            <person name="Bandarenka Y.V."/>
            <person name="Zhorov D.G."/>
            <person name="Warner D."/>
        </authorList>
    </citation>
    <scope>NUCLEOTIDE SEQUENCE [LARGE SCALE GENOMIC DNA]</scope>
    <source>
        <strain evidence="1">180601</strain>
        <tissue evidence="1">Whole Body</tissue>
    </source>
</reference>
<keyword evidence="1" id="KW-0548">Nucleotidyltransferase</keyword>
<dbReference type="EMBL" id="VUJU01009818">
    <property type="protein sequence ID" value="KAF0717444.1"/>
    <property type="molecule type" value="Genomic_DNA"/>
</dbReference>
<dbReference type="Proteomes" id="UP000478052">
    <property type="component" value="Unassembled WGS sequence"/>
</dbReference>
<keyword evidence="1" id="KW-0808">Transferase</keyword>
<organism evidence="1 2">
    <name type="scientific">Aphis craccivora</name>
    <name type="common">Cowpea aphid</name>
    <dbReference type="NCBI Taxonomy" id="307492"/>
    <lineage>
        <taxon>Eukaryota</taxon>
        <taxon>Metazoa</taxon>
        <taxon>Ecdysozoa</taxon>
        <taxon>Arthropoda</taxon>
        <taxon>Hexapoda</taxon>
        <taxon>Insecta</taxon>
        <taxon>Pterygota</taxon>
        <taxon>Neoptera</taxon>
        <taxon>Paraneoptera</taxon>
        <taxon>Hemiptera</taxon>
        <taxon>Sternorrhyncha</taxon>
        <taxon>Aphidomorpha</taxon>
        <taxon>Aphidoidea</taxon>
        <taxon>Aphididae</taxon>
        <taxon>Aphidini</taxon>
        <taxon>Aphis</taxon>
        <taxon>Aphis</taxon>
    </lineage>
</organism>
<gene>
    <name evidence="1" type="ORF">FWK35_00033219</name>
</gene>
<proteinExistence type="predicted"/>
<dbReference type="OrthoDB" id="414666at2759"/>
<comment type="caution">
    <text evidence="1">The sequence shown here is derived from an EMBL/GenBank/DDBJ whole genome shotgun (WGS) entry which is preliminary data.</text>
</comment>
<dbReference type="GO" id="GO:0003964">
    <property type="term" value="F:RNA-directed DNA polymerase activity"/>
    <property type="evidence" value="ECO:0007669"/>
    <property type="project" value="UniProtKB-KW"/>
</dbReference>
<protein>
    <submittedName>
        <fullName evidence="1">Reverse transcriptase domain-containing protein</fullName>
    </submittedName>
</protein>
<keyword evidence="1" id="KW-0695">RNA-directed DNA polymerase</keyword>
<sequence length="68" mass="7865">MAIKRLRNHKAAGLDDFVAEMIKVTTEKGVDIIHKVFSKIWTTGEFPKKWCVSIHKKGDKGNYNNYRT</sequence>